<accession>A0AA88KNM5</accession>
<sequence>MKPFAYREREEDDFEIIETYQKKINQARESSSSDSDFEIIETYQDVLKRRESKKNIYPQPSNGIEAVGRPRNSMNNIGQLMSPKGQINRPPSVSMNNTVISSNVSNLDNSQLHNHRKAYVIYDFKPDFELEYIKRVEHEVKMEEEEEKRQKIQFNLLLQTLNAKSNTERNLMSPTLININENIIPLPSLTNPSRPPNSSTTTVPQSSTQTVQSSSGFTSPNLYSSSFNEPTFPTEAERDSYNHAIEIGFSPDISFFATEAYKGDKIKILDFLDKHKQLSEMNFKDLDIREALLLTDRSLDQSLDLLVQKSPNHYQPTPNFYTSPSQPSNLHYLNY</sequence>
<dbReference type="Proteomes" id="UP000816034">
    <property type="component" value="Unassembled WGS sequence"/>
</dbReference>
<evidence type="ECO:0000256" key="1">
    <source>
        <dbReference type="SAM" id="MobiDB-lite"/>
    </source>
</evidence>
<proteinExistence type="predicted"/>
<dbReference type="InterPro" id="IPR042575">
    <property type="entry name" value="UBAP1_C"/>
</dbReference>
<comment type="caution">
    <text evidence="2">The sequence shown here is derived from an EMBL/GenBank/DDBJ whole genome shotgun (WGS) entry which is preliminary data.</text>
</comment>
<evidence type="ECO:0000313" key="2">
    <source>
        <dbReference type="EMBL" id="KAG2392288.1"/>
    </source>
</evidence>
<evidence type="ECO:0008006" key="4">
    <source>
        <dbReference type="Google" id="ProtNLM"/>
    </source>
</evidence>
<dbReference type="AlphaFoldDB" id="A0AA88KNM5"/>
<keyword evidence="3" id="KW-1185">Reference proteome</keyword>
<protein>
    <recommendedName>
        <fullName evidence="4">UBA domain-containing protein</fullName>
    </recommendedName>
</protein>
<reference evidence="2 3" key="1">
    <citation type="journal article" date="2018" name="BMC Genomics">
        <title>The genome of Naegleria lovaniensis, the basis for a comparative approach to unravel pathogenicity factors of the human pathogenic amoeba N. fowleri.</title>
        <authorList>
            <person name="Liechti N."/>
            <person name="Schurch N."/>
            <person name="Bruggmann R."/>
            <person name="Wittwer M."/>
        </authorList>
    </citation>
    <scope>NUCLEOTIDE SEQUENCE [LARGE SCALE GENOMIC DNA]</scope>
    <source>
        <strain evidence="2 3">ATCC 30569</strain>
    </source>
</reference>
<dbReference type="Gene3D" id="1.20.120.1920">
    <property type="entry name" value="UBAP1 SOUBA domain"/>
    <property type="match status" value="1"/>
</dbReference>
<feature type="compositionally biased region" description="Low complexity" evidence="1">
    <location>
        <begin position="198"/>
        <end position="219"/>
    </location>
</feature>
<name>A0AA88KNM5_NAELO</name>
<dbReference type="RefSeq" id="XP_044554182.1">
    <property type="nucleotide sequence ID" value="XM_044688318.1"/>
</dbReference>
<organism evidence="2 3">
    <name type="scientific">Naegleria lovaniensis</name>
    <name type="common">Amoeba</name>
    <dbReference type="NCBI Taxonomy" id="51637"/>
    <lineage>
        <taxon>Eukaryota</taxon>
        <taxon>Discoba</taxon>
        <taxon>Heterolobosea</taxon>
        <taxon>Tetramitia</taxon>
        <taxon>Eutetramitia</taxon>
        <taxon>Vahlkampfiidae</taxon>
        <taxon>Naegleria</taxon>
    </lineage>
</organism>
<evidence type="ECO:0000313" key="3">
    <source>
        <dbReference type="Proteomes" id="UP000816034"/>
    </source>
</evidence>
<dbReference type="EMBL" id="PYSW02000005">
    <property type="protein sequence ID" value="KAG2392288.1"/>
    <property type="molecule type" value="Genomic_DNA"/>
</dbReference>
<gene>
    <name evidence="2" type="ORF">C9374_012540</name>
</gene>
<feature type="region of interest" description="Disordered" evidence="1">
    <location>
        <begin position="187"/>
        <end position="222"/>
    </location>
</feature>
<dbReference type="GeneID" id="68104994"/>